<sequence>MEKLQKEVKLGRMAGPFNEPPIPDLRVSPLGLVPKKEPGKYRMIHHLSHPKGGSVNDKIDRELVRVSYTSFDEAIRLVKDAGRGALMAKVDVESDFRLLPVHPESLHLLGCHLKGGYYVDRCLPMGCSISCAYFEAFSTFIEWVVRKQAGVSAVIHYLDDFLCVGPGHTMLCAVLLQTVQAVADLFGVPLAPDKTEGPSTCLRFLGIEIDTVRQECRLPQDKIQQLKEEVAYAQAAKKVTLRQLQSLLGKLNFACRIIPMGRVFSRNLALATAGIRQPQHFIRLNKGHKEDLGVWKIFLQGFNGKLYWQNQPRANEEFHFFTDAAGSGGFGAYFRGKWCAAPWPREWTETKLTSNLTLLELFPIIVAMELWGPQLANQAVVFYTDNMSVVMAINNLTSGSRPVLCLLKHLVLRCLQLNVKFGAKHVPGYTNEIADSLSRFQWDRFRRLAPEAAAQGESCPDLVWRLI</sequence>
<protein>
    <recommendedName>
        <fullName evidence="2">ribonuclease H</fullName>
        <ecNumber evidence="2">3.1.26.4</ecNumber>
    </recommendedName>
</protein>
<gene>
    <name evidence="5 6" type="primary">LOC116406653</name>
</gene>
<dbReference type="EC" id="3.1.26.4" evidence="2"/>
<evidence type="ECO:0000313" key="5">
    <source>
        <dbReference type="RefSeq" id="XP_031747028.1"/>
    </source>
</evidence>
<proteinExistence type="inferred from homology"/>
<dbReference type="RefSeq" id="XP_031747028.1">
    <property type="nucleotide sequence ID" value="XM_031891168.1"/>
</dbReference>
<dbReference type="InterPro" id="IPR043128">
    <property type="entry name" value="Rev_trsase/Diguanyl_cyclase"/>
</dbReference>
<dbReference type="Xenbase" id="XB-GENE-29091791">
    <property type="gene designation" value="LOC116406653"/>
</dbReference>
<dbReference type="PROSITE" id="PS50878">
    <property type="entry name" value="RT_POL"/>
    <property type="match status" value="1"/>
</dbReference>
<dbReference type="Pfam" id="PF00078">
    <property type="entry name" value="RVT_1"/>
    <property type="match status" value="1"/>
</dbReference>
<dbReference type="GO" id="GO:0004523">
    <property type="term" value="F:RNA-DNA hybrid ribonuclease activity"/>
    <property type="evidence" value="ECO:0007669"/>
    <property type="project" value="UniProtKB-EC"/>
</dbReference>
<feature type="domain" description="Reverse transcriptase" evidence="3">
    <location>
        <begin position="14"/>
        <end position="209"/>
    </location>
</feature>
<dbReference type="PANTHER" id="PTHR33050">
    <property type="entry name" value="REVERSE TRANSCRIPTASE DOMAIN-CONTAINING PROTEIN"/>
    <property type="match status" value="1"/>
</dbReference>
<dbReference type="PANTHER" id="PTHR33050:SF8">
    <property type="entry name" value="REVERSE TRANSCRIPTASE DOMAIN-CONTAINING PROTEIN"/>
    <property type="match status" value="1"/>
</dbReference>
<accession>A0A8J1IN79</accession>
<evidence type="ECO:0000313" key="6">
    <source>
        <dbReference type="Xenbase" id="XB-GENE-29091791"/>
    </source>
</evidence>
<dbReference type="GO" id="GO:0006259">
    <property type="term" value="P:DNA metabolic process"/>
    <property type="evidence" value="ECO:0007669"/>
    <property type="project" value="UniProtKB-ARBA"/>
</dbReference>
<dbReference type="InterPro" id="IPR000477">
    <property type="entry name" value="RT_dom"/>
</dbReference>
<evidence type="ECO:0000256" key="1">
    <source>
        <dbReference type="ARBA" id="ARBA00010879"/>
    </source>
</evidence>
<evidence type="ECO:0000256" key="2">
    <source>
        <dbReference type="ARBA" id="ARBA00012180"/>
    </source>
</evidence>
<comment type="similarity">
    <text evidence="1">Belongs to the beta type-B retroviral polymerase family. HERV class-II K(HML-2) pol subfamily.</text>
</comment>
<dbReference type="Gene3D" id="3.30.420.10">
    <property type="entry name" value="Ribonuclease H-like superfamily/Ribonuclease H"/>
    <property type="match status" value="1"/>
</dbReference>
<dbReference type="GeneID" id="116406653"/>
<dbReference type="InterPro" id="IPR036397">
    <property type="entry name" value="RNaseH_sf"/>
</dbReference>
<reference evidence="5" key="1">
    <citation type="submission" date="2025-08" db="UniProtKB">
        <authorList>
            <consortium name="RefSeq"/>
        </authorList>
    </citation>
    <scope>IDENTIFICATION</scope>
    <source>
        <strain evidence="5">Nigerian</strain>
        <tissue evidence="5">Liver and blood</tissue>
    </source>
</reference>
<evidence type="ECO:0000259" key="3">
    <source>
        <dbReference type="PROSITE" id="PS50878"/>
    </source>
</evidence>
<dbReference type="AGR" id="Xenbase:XB-GENE-29091791"/>
<dbReference type="OMA" id="IVAMELW"/>
<dbReference type="Gene3D" id="3.10.10.10">
    <property type="entry name" value="HIV Type 1 Reverse Transcriptase, subunit A, domain 1"/>
    <property type="match status" value="1"/>
</dbReference>
<organism evidence="4 5">
    <name type="scientific">Xenopus tropicalis</name>
    <name type="common">Western clawed frog</name>
    <name type="synonym">Silurana tropicalis</name>
    <dbReference type="NCBI Taxonomy" id="8364"/>
    <lineage>
        <taxon>Eukaryota</taxon>
        <taxon>Metazoa</taxon>
        <taxon>Chordata</taxon>
        <taxon>Craniata</taxon>
        <taxon>Vertebrata</taxon>
        <taxon>Euteleostomi</taxon>
        <taxon>Amphibia</taxon>
        <taxon>Batrachia</taxon>
        <taxon>Anura</taxon>
        <taxon>Pipoidea</taxon>
        <taxon>Pipidae</taxon>
        <taxon>Xenopodinae</taxon>
        <taxon>Xenopus</taxon>
        <taxon>Silurana</taxon>
    </lineage>
</organism>
<dbReference type="CDD" id="cd09275">
    <property type="entry name" value="RNase_HI_RT_DIRS1"/>
    <property type="match status" value="1"/>
</dbReference>
<dbReference type="Gene3D" id="3.30.70.270">
    <property type="match status" value="1"/>
</dbReference>
<dbReference type="SUPFAM" id="SSF56672">
    <property type="entry name" value="DNA/RNA polymerases"/>
    <property type="match status" value="1"/>
</dbReference>
<name>A0A8J1IN79_XENTR</name>
<evidence type="ECO:0000313" key="4">
    <source>
        <dbReference type="Proteomes" id="UP000008143"/>
    </source>
</evidence>
<dbReference type="GO" id="GO:0003676">
    <property type="term" value="F:nucleic acid binding"/>
    <property type="evidence" value="ECO:0007669"/>
    <property type="project" value="InterPro"/>
</dbReference>
<dbReference type="Proteomes" id="UP000008143">
    <property type="component" value="Chromosome 8"/>
</dbReference>
<dbReference type="InterPro" id="IPR043502">
    <property type="entry name" value="DNA/RNA_pol_sf"/>
</dbReference>
<dbReference type="AlphaFoldDB" id="A0A8J1IN79"/>
<keyword evidence="4" id="KW-1185">Reference proteome</keyword>
<dbReference type="InterPro" id="IPR052055">
    <property type="entry name" value="Hepadnavirus_pol/RT"/>
</dbReference>
<dbReference type="KEGG" id="xtr:116406653"/>
<dbReference type="OrthoDB" id="411544at2759"/>